<dbReference type="InterPro" id="IPR013094">
    <property type="entry name" value="AB_hydrolase_3"/>
</dbReference>
<proteinExistence type="predicted"/>
<gene>
    <name evidence="2" type="primary">gb03178</name>
    <name evidence="2" type="ORF">PR202_gb03178</name>
</gene>
<dbReference type="GO" id="GO:0016787">
    <property type="term" value="F:hydrolase activity"/>
    <property type="evidence" value="ECO:0007669"/>
    <property type="project" value="InterPro"/>
</dbReference>
<reference evidence="2" key="2">
    <citation type="submission" date="2021-12" db="EMBL/GenBank/DDBJ databases">
        <title>Resequencing data analysis of finger millet.</title>
        <authorList>
            <person name="Hatakeyama M."/>
            <person name="Aluri S."/>
            <person name="Balachadran M.T."/>
            <person name="Sivarajan S.R."/>
            <person name="Poveda L."/>
            <person name="Shimizu-Inatsugi R."/>
            <person name="Schlapbach R."/>
            <person name="Sreeman S.M."/>
            <person name="Shimizu K.K."/>
        </authorList>
    </citation>
    <scope>NUCLEOTIDE SEQUENCE</scope>
</reference>
<dbReference type="Gene3D" id="3.40.50.1820">
    <property type="entry name" value="alpha/beta hydrolase"/>
    <property type="match status" value="1"/>
</dbReference>
<feature type="domain" description="Alpha/beta hydrolase fold-3" evidence="1">
    <location>
        <begin position="1"/>
        <end position="41"/>
    </location>
</feature>
<evidence type="ECO:0000259" key="1">
    <source>
        <dbReference type="Pfam" id="PF07859"/>
    </source>
</evidence>
<dbReference type="SUPFAM" id="SSF53474">
    <property type="entry name" value="alpha/beta-Hydrolases"/>
    <property type="match status" value="1"/>
</dbReference>
<protein>
    <recommendedName>
        <fullName evidence="1">Alpha/beta hydrolase fold-3 domain-containing protein</fullName>
    </recommendedName>
</protein>
<evidence type="ECO:0000313" key="2">
    <source>
        <dbReference type="EMBL" id="GJN16215.1"/>
    </source>
</evidence>
<dbReference type="AlphaFoldDB" id="A0AAV5E164"/>
<dbReference type="Pfam" id="PF07859">
    <property type="entry name" value="Abhydrolase_3"/>
    <property type="match status" value="1"/>
</dbReference>
<comment type="caution">
    <text evidence="2">The sequence shown here is derived from an EMBL/GenBank/DDBJ whole genome shotgun (WGS) entry which is preliminary data.</text>
</comment>
<dbReference type="InterPro" id="IPR029058">
    <property type="entry name" value="AB_hydrolase_fold"/>
</dbReference>
<accession>A0AAV5E164</accession>
<dbReference type="Proteomes" id="UP001054889">
    <property type="component" value="Unassembled WGS sequence"/>
</dbReference>
<reference evidence="2" key="1">
    <citation type="journal article" date="2018" name="DNA Res.">
        <title>Multiple hybrid de novo genome assembly of finger millet, an orphan allotetraploid crop.</title>
        <authorList>
            <person name="Hatakeyama M."/>
            <person name="Aluri S."/>
            <person name="Balachadran M.T."/>
            <person name="Sivarajan S.R."/>
            <person name="Patrignani A."/>
            <person name="Gruter S."/>
            <person name="Poveda L."/>
            <person name="Shimizu-Inatsugi R."/>
            <person name="Baeten J."/>
            <person name="Francoijs K.J."/>
            <person name="Nataraja K.N."/>
            <person name="Reddy Y.A.N."/>
            <person name="Phadnis S."/>
            <person name="Ravikumar R.L."/>
            <person name="Schlapbach R."/>
            <person name="Sreeman S.M."/>
            <person name="Shimizu K.K."/>
        </authorList>
    </citation>
    <scope>NUCLEOTIDE SEQUENCE</scope>
</reference>
<organism evidence="2 3">
    <name type="scientific">Eleusine coracana subsp. coracana</name>
    <dbReference type="NCBI Taxonomy" id="191504"/>
    <lineage>
        <taxon>Eukaryota</taxon>
        <taxon>Viridiplantae</taxon>
        <taxon>Streptophyta</taxon>
        <taxon>Embryophyta</taxon>
        <taxon>Tracheophyta</taxon>
        <taxon>Spermatophyta</taxon>
        <taxon>Magnoliopsida</taxon>
        <taxon>Liliopsida</taxon>
        <taxon>Poales</taxon>
        <taxon>Poaceae</taxon>
        <taxon>PACMAD clade</taxon>
        <taxon>Chloridoideae</taxon>
        <taxon>Cynodonteae</taxon>
        <taxon>Eleusininae</taxon>
        <taxon>Eleusine</taxon>
    </lineage>
</organism>
<name>A0AAV5E164_ELECO</name>
<evidence type="ECO:0000313" key="3">
    <source>
        <dbReference type="Proteomes" id="UP001054889"/>
    </source>
</evidence>
<dbReference type="EMBL" id="BQKI01000072">
    <property type="protein sequence ID" value="GJN16215.1"/>
    <property type="molecule type" value="Genomic_DNA"/>
</dbReference>
<keyword evidence="3" id="KW-1185">Reference proteome</keyword>
<sequence length="66" mass="7794">MVVIGGFDLLRDRHARYVEELREEGKPVQLVDYPDAIYGFYLFPEIMDSGKLMTEIKLFVQEHIYV</sequence>